<evidence type="ECO:0000313" key="4">
    <source>
        <dbReference type="EMBL" id="CDH45809.1"/>
    </source>
</evidence>
<dbReference type="SMART" id="SM00116">
    <property type="entry name" value="CBS"/>
    <property type="match status" value="2"/>
</dbReference>
<dbReference type="OrthoDB" id="9790355at2"/>
<gene>
    <name evidence="4" type="ORF">BN874_290050</name>
</gene>
<evidence type="ECO:0000259" key="3">
    <source>
        <dbReference type="PROSITE" id="PS51371"/>
    </source>
</evidence>
<name>A0A7U7GDI0_9GAMM</name>
<keyword evidence="5" id="KW-1185">Reference proteome</keyword>
<dbReference type="RefSeq" id="WP_051497801.1">
    <property type="nucleotide sequence ID" value="NZ_CBTK010000212.1"/>
</dbReference>
<evidence type="ECO:0000313" key="5">
    <source>
        <dbReference type="Proteomes" id="UP000019184"/>
    </source>
</evidence>
<dbReference type="AlphaFoldDB" id="A0A7U7GDI0"/>
<evidence type="ECO:0000256" key="2">
    <source>
        <dbReference type="PROSITE-ProRule" id="PRU00703"/>
    </source>
</evidence>
<dbReference type="Pfam" id="PF00571">
    <property type="entry name" value="CBS"/>
    <property type="match status" value="2"/>
</dbReference>
<dbReference type="InterPro" id="IPR046342">
    <property type="entry name" value="CBS_dom_sf"/>
</dbReference>
<dbReference type="InterPro" id="IPR051257">
    <property type="entry name" value="Diverse_CBS-Domain"/>
</dbReference>
<comment type="caution">
    <text evidence="4">The sequence shown here is derived from an EMBL/GenBank/DDBJ whole genome shotgun (WGS) entry which is preliminary data.</text>
</comment>
<feature type="domain" description="CBS" evidence="3">
    <location>
        <begin position="13"/>
        <end position="76"/>
    </location>
</feature>
<dbReference type="EMBL" id="CBTK010000212">
    <property type="protein sequence ID" value="CDH45809.1"/>
    <property type="molecule type" value="Genomic_DNA"/>
</dbReference>
<evidence type="ECO:0000256" key="1">
    <source>
        <dbReference type="ARBA" id="ARBA00023122"/>
    </source>
</evidence>
<dbReference type="InterPro" id="IPR000644">
    <property type="entry name" value="CBS_dom"/>
</dbReference>
<dbReference type="PANTHER" id="PTHR43080">
    <property type="entry name" value="CBS DOMAIN-CONTAINING PROTEIN CBSX3, MITOCHONDRIAL"/>
    <property type="match status" value="1"/>
</dbReference>
<sequence>MYEFLKYEVRHAMTADPIAIGPNAKLREVQELFETRDFNGVPVVDAQRRLLGILTKFDLLKAFSFDSQMMAPHYDEIMERTAESVMTRNPVSVDPRLPLSRLLQKLVEMRTKSLPVVEEGLLVGIIAREDVLKALRHATVTHEIPAHQDSQS</sequence>
<proteinExistence type="predicted"/>
<dbReference type="PANTHER" id="PTHR43080:SF2">
    <property type="entry name" value="CBS DOMAIN-CONTAINING PROTEIN"/>
    <property type="match status" value="1"/>
</dbReference>
<keyword evidence="1 2" id="KW-0129">CBS domain</keyword>
<protein>
    <submittedName>
        <fullName evidence="4">Signal transduction protein with CBS domains</fullName>
    </submittedName>
</protein>
<accession>A0A7U7GDI0</accession>
<organism evidence="4 5">
    <name type="scientific">Candidatus Contendobacter odensis Run_B_J11</name>
    <dbReference type="NCBI Taxonomy" id="1400861"/>
    <lineage>
        <taxon>Bacteria</taxon>
        <taxon>Pseudomonadati</taxon>
        <taxon>Pseudomonadota</taxon>
        <taxon>Gammaproteobacteria</taxon>
        <taxon>Candidatus Competibacteraceae</taxon>
        <taxon>Candidatus Contendibacter</taxon>
    </lineage>
</organism>
<dbReference type="PROSITE" id="PS51371">
    <property type="entry name" value="CBS"/>
    <property type="match status" value="2"/>
</dbReference>
<dbReference type="SUPFAM" id="SSF54631">
    <property type="entry name" value="CBS-domain pair"/>
    <property type="match status" value="1"/>
</dbReference>
<dbReference type="Proteomes" id="UP000019184">
    <property type="component" value="Unassembled WGS sequence"/>
</dbReference>
<feature type="domain" description="CBS" evidence="3">
    <location>
        <begin position="86"/>
        <end position="144"/>
    </location>
</feature>
<reference evidence="4 5" key="1">
    <citation type="journal article" date="2014" name="ISME J.">
        <title>Candidatus Competibacter-lineage genomes retrieved from metagenomes reveal functional metabolic diversity.</title>
        <authorList>
            <person name="McIlroy S.J."/>
            <person name="Albertsen M."/>
            <person name="Andresen E.K."/>
            <person name="Saunders A.M."/>
            <person name="Kristiansen R."/>
            <person name="Stokholm-Bjerregaard M."/>
            <person name="Nielsen K.L."/>
            <person name="Nielsen P.H."/>
        </authorList>
    </citation>
    <scope>NUCLEOTIDE SEQUENCE [LARGE SCALE GENOMIC DNA]</scope>
    <source>
        <strain evidence="4 5">Run_B_J11</strain>
    </source>
</reference>
<dbReference type="Gene3D" id="3.10.580.10">
    <property type="entry name" value="CBS-domain"/>
    <property type="match status" value="1"/>
</dbReference>